<proteinExistence type="predicted"/>
<sequence length="126" mass="14289">MSSKLEDLLSSLEALSKQHASEPDAVATIETAAKALFFLQHVGRLKDFWEYARVFNTEEAWPKPLRSFGTRDEALAWLRAQATVPYETVIAVAGALHNVTHMRNGEWIFIRLPSREELDAMEDSED</sequence>
<gene>
    <name evidence="1" type="ORF">ATI61_1062</name>
</gene>
<keyword evidence="2" id="KW-1185">Reference proteome</keyword>
<evidence type="ECO:0000313" key="1">
    <source>
        <dbReference type="EMBL" id="REG30533.1"/>
    </source>
</evidence>
<dbReference type="Proteomes" id="UP000256345">
    <property type="component" value="Unassembled WGS sequence"/>
</dbReference>
<reference evidence="1 2" key="1">
    <citation type="submission" date="2018-08" db="EMBL/GenBank/DDBJ databases">
        <title>Genomic Encyclopedia of Archaeal and Bacterial Type Strains, Phase II (KMG-II): from individual species to whole genera.</title>
        <authorList>
            <person name="Goeker M."/>
        </authorList>
    </citation>
    <scope>NUCLEOTIDE SEQUENCE [LARGE SCALE GENOMIC DNA]</scope>
    <source>
        <strain evidence="1 2">DSM 2261</strain>
    </source>
</reference>
<accession>A0ABX9JZF6</accession>
<evidence type="ECO:0000313" key="2">
    <source>
        <dbReference type="Proteomes" id="UP000256345"/>
    </source>
</evidence>
<protein>
    <submittedName>
        <fullName evidence="1">Uncharacterized protein</fullName>
    </submittedName>
</protein>
<dbReference type="RefSeq" id="WP_075336097.1">
    <property type="nucleotide sequence ID" value="NZ_CP011509.1"/>
</dbReference>
<comment type="caution">
    <text evidence="1">The sequence shown here is derived from an EMBL/GenBank/DDBJ whole genome shotgun (WGS) entry which is preliminary data.</text>
</comment>
<organism evidence="1 2">
    <name type="scientific">Archangium gephyra</name>
    <dbReference type="NCBI Taxonomy" id="48"/>
    <lineage>
        <taxon>Bacteria</taxon>
        <taxon>Pseudomonadati</taxon>
        <taxon>Myxococcota</taxon>
        <taxon>Myxococcia</taxon>
        <taxon>Myxococcales</taxon>
        <taxon>Cystobacterineae</taxon>
        <taxon>Archangiaceae</taxon>
        <taxon>Archangium</taxon>
    </lineage>
</organism>
<dbReference type="EMBL" id="QUMU01000006">
    <property type="protein sequence ID" value="REG30533.1"/>
    <property type="molecule type" value="Genomic_DNA"/>
</dbReference>
<name>A0ABX9JZF6_9BACT</name>